<comment type="caution">
    <text evidence="2">The sequence shown here is derived from an EMBL/GenBank/DDBJ whole genome shotgun (WGS) entry which is preliminary data.</text>
</comment>
<keyword evidence="1" id="KW-1133">Transmembrane helix</keyword>
<protein>
    <submittedName>
        <fullName evidence="2">Uncharacterized protein</fullName>
    </submittedName>
</protein>
<evidence type="ECO:0000256" key="1">
    <source>
        <dbReference type="SAM" id="Phobius"/>
    </source>
</evidence>
<feature type="transmembrane region" description="Helical" evidence="1">
    <location>
        <begin position="78"/>
        <end position="99"/>
    </location>
</feature>
<name>A0A834KU79_VESPE</name>
<dbReference type="AlphaFoldDB" id="A0A834KU79"/>
<keyword evidence="1" id="KW-0812">Transmembrane</keyword>
<dbReference type="Proteomes" id="UP000600918">
    <property type="component" value="Unassembled WGS sequence"/>
</dbReference>
<keyword evidence="3" id="KW-1185">Reference proteome</keyword>
<evidence type="ECO:0000313" key="3">
    <source>
        <dbReference type="Proteomes" id="UP000600918"/>
    </source>
</evidence>
<keyword evidence="1" id="KW-0472">Membrane</keyword>
<organism evidence="2 3">
    <name type="scientific">Vespula pensylvanica</name>
    <name type="common">Western yellow jacket</name>
    <name type="synonym">Wasp</name>
    <dbReference type="NCBI Taxonomy" id="30213"/>
    <lineage>
        <taxon>Eukaryota</taxon>
        <taxon>Metazoa</taxon>
        <taxon>Ecdysozoa</taxon>
        <taxon>Arthropoda</taxon>
        <taxon>Hexapoda</taxon>
        <taxon>Insecta</taxon>
        <taxon>Pterygota</taxon>
        <taxon>Neoptera</taxon>
        <taxon>Endopterygota</taxon>
        <taxon>Hymenoptera</taxon>
        <taxon>Apocrita</taxon>
        <taxon>Aculeata</taxon>
        <taxon>Vespoidea</taxon>
        <taxon>Vespidae</taxon>
        <taxon>Vespinae</taxon>
        <taxon>Vespula</taxon>
    </lineage>
</organism>
<accession>A0A834KU79</accession>
<gene>
    <name evidence="2" type="ORF">H0235_012808</name>
</gene>
<sequence length="139" mass="15144">MAANTNTIKLLLLPLLLLLLCFAAIAVTLLLPMLSKNRALVEGEEHRIREIGKSRRGWVCGEIGVAVEDAFRSAQPKAFSYLFHFINLIGFGFIGFGGWSRQTTLCEFSVQRCCCCRRLYLLVCSIGGGGGGGGGCTRR</sequence>
<reference evidence="2" key="1">
    <citation type="journal article" date="2020" name="G3 (Bethesda)">
        <title>High-Quality Assemblies for Three Invasive Social Wasps from the &lt;i&gt;Vespula&lt;/i&gt; Genus.</title>
        <authorList>
            <person name="Harrop T.W.R."/>
            <person name="Guhlin J."/>
            <person name="McLaughlin G.M."/>
            <person name="Permina E."/>
            <person name="Stockwell P."/>
            <person name="Gilligan J."/>
            <person name="Le Lec M.F."/>
            <person name="Gruber M.A.M."/>
            <person name="Quinn O."/>
            <person name="Lovegrove M."/>
            <person name="Duncan E.J."/>
            <person name="Remnant E.J."/>
            <person name="Van Eeckhoven J."/>
            <person name="Graham B."/>
            <person name="Knapp R.A."/>
            <person name="Langford K.W."/>
            <person name="Kronenberg Z."/>
            <person name="Press M.O."/>
            <person name="Eacker S.M."/>
            <person name="Wilson-Rankin E.E."/>
            <person name="Purcell J."/>
            <person name="Lester P.J."/>
            <person name="Dearden P.K."/>
        </authorList>
    </citation>
    <scope>NUCLEOTIDE SEQUENCE</scope>
    <source>
        <strain evidence="2">Volc-1</strain>
    </source>
</reference>
<evidence type="ECO:0000313" key="2">
    <source>
        <dbReference type="EMBL" id="KAF7412957.1"/>
    </source>
</evidence>
<proteinExistence type="predicted"/>
<dbReference type="EMBL" id="JACSDY010000012">
    <property type="protein sequence ID" value="KAF7412957.1"/>
    <property type="molecule type" value="Genomic_DNA"/>
</dbReference>